<dbReference type="RefSeq" id="WP_344904697.1">
    <property type="nucleotide sequence ID" value="NZ_BAAAYO010000002.1"/>
</dbReference>
<accession>A0ABV5VQX4</accession>
<organism evidence="2 3">
    <name type="scientific">Paenibacillus hodogayensis</name>
    <dbReference type="NCBI Taxonomy" id="279208"/>
    <lineage>
        <taxon>Bacteria</taxon>
        <taxon>Bacillati</taxon>
        <taxon>Bacillota</taxon>
        <taxon>Bacilli</taxon>
        <taxon>Bacillales</taxon>
        <taxon>Paenibacillaceae</taxon>
        <taxon>Paenibacillus</taxon>
    </lineage>
</organism>
<dbReference type="Proteomes" id="UP001589619">
    <property type="component" value="Unassembled WGS sequence"/>
</dbReference>
<evidence type="ECO:0000256" key="1">
    <source>
        <dbReference type="SAM" id="SignalP"/>
    </source>
</evidence>
<evidence type="ECO:0000313" key="2">
    <source>
        <dbReference type="EMBL" id="MFB9750674.1"/>
    </source>
</evidence>
<sequence length="255" mass="27875">MKRIRLVIAALLIFGSLFAVSSAALADAAMDFEVTSVSYENGVLKANGLFKNTGDKHIQTINKVDVKIFLHNEAGDSVQAADHYFTDLQVNLAGGESVNYTLEFPDVPEYTDATQWSAEEGDWEFTYIDEPAVEAEAVVVAAPEVEAAPAAADAALDFAITSVLYENGVLKANGKFLNIGGKSIESVTKVFVKIFLHNDAGDSVQAADHYFTDLKVNLKAGEEVDYTLEFPDVPEYTDATQWSAEEGDWEFTYFE</sequence>
<feature type="chain" id="PRO_5046397744" evidence="1">
    <location>
        <begin position="20"/>
        <end position="255"/>
    </location>
</feature>
<comment type="caution">
    <text evidence="2">The sequence shown here is derived from an EMBL/GenBank/DDBJ whole genome shotgun (WGS) entry which is preliminary data.</text>
</comment>
<name>A0ABV5VQX4_9BACL</name>
<keyword evidence="1" id="KW-0732">Signal</keyword>
<keyword evidence="3" id="KW-1185">Reference proteome</keyword>
<evidence type="ECO:0000313" key="3">
    <source>
        <dbReference type="Proteomes" id="UP001589619"/>
    </source>
</evidence>
<gene>
    <name evidence="2" type="ORF">ACFFNY_03730</name>
</gene>
<dbReference type="EMBL" id="JBHMAG010000004">
    <property type="protein sequence ID" value="MFB9750674.1"/>
    <property type="molecule type" value="Genomic_DNA"/>
</dbReference>
<reference evidence="2 3" key="1">
    <citation type="submission" date="2024-09" db="EMBL/GenBank/DDBJ databases">
        <authorList>
            <person name="Sun Q."/>
            <person name="Mori K."/>
        </authorList>
    </citation>
    <scope>NUCLEOTIDE SEQUENCE [LARGE SCALE GENOMIC DNA]</scope>
    <source>
        <strain evidence="2 3">JCM 12520</strain>
    </source>
</reference>
<feature type="signal peptide" evidence="1">
    <location>
        <begin position="1"/>
        <end position="19"/>
    </location>
</feature>
<proteinExistence type="predicted"/>
<protein>
    <submittedName>
        <fullName evidence="2">Uncharacterized protein</fullName>
    </submittedName>
</protein>